<protein>
    <submittedName>
        <fullName evidence="1">Uncharacterized protein</fullName>
    </submittedName>
</protein>
<evidence type="ECO:0000313" key="1">
    <source>
        <dbReference type="EMBL" id="MFD1952138.1"/>
    </source>
</evidence>
<keyword evidence="2" id="KW-1185">Reference proteome</keyword>
<dbReference type="RefSeq" id="WP_380931195.1">
    <property type="nucleotide sequence ID" value="NZ_JBHUGS010000005.1"/>
</dbReference>
<reference evidence="2" key="1">
    <citation type="journal article" date="2019" name="Int. J. Syst. Evol. Microbiol.">
        <title>The Global Catalogue of Microorganisms (GCM) 10K type strain sequencing project: providing services to taxonomists for standard genome sequencing and annotation.</title>
        <authorList>
            <consortium name="The Broad Institute Genomics Platform"/>
            <consortium name="The Broad Institute Genome Sequencing Center for Infectious Disease"/>
            <person name="Wu L."/>
            <person name="Ma J."/>
        </authorList>
    </citation>
    <scope>NUCLEOTIDE SEQUENCE [LARGE SCALE GENOMIC DNA]</scope>
    <source>
        <strain evidence="2">CGMCC 1.12702</strain>
    </source>
</reference>
<evidence type="ECO:0000313" key="2">
    <source>
        <dbReference type="Proteomes" id="UP001597400"/>
    </source>
</evidence>
<organism evidence="1 2">
    <name type="scientific">Sphingomonas arantia</name>
    <dbReference type="NCBI Taxonomy" id="1460676"/>
    <lineage>
        <taxon>Bacteria</taxon>
        <taxon>Pseudomonadati</taxon>
        <taxon>Pseudomonadota</taxon>
        <taxon>Alphaproteobacteria</taxon>
        <taxon>Sphingomonadales</taxon>
        <taxon>Sphingomonadaceae</taxon>
        <taxon>Sphingomonas</taxon>
    </lineage>
</organism>
<name>A0ABW4U042_9SPHN</name>
<accession>A0ABW4U042</accession>
<gene>
    <name evidence="1" type="ORF">ACFSGX_15295</name>
</gene>
<dbReference type="EMBL" id="JBHUGS010000005">
    <property type="protein sequence ID" value="MFD1952138.1"/>
    <property type="molecule type" value="Genomic_DNA"/>
</dbReference>
<sequence length="89" mass="9656">MQASTTVAGSAWSGHSCGLGEFPTQFAFVLLDLHAVWRGVAQEGRLDFGRMAQTRRGKTWFVKRDGISRVPTLALDHIADHGIGLEGFG</sequence>
<comment type="caution">
    <text evidence="1">The sequence shown here is derived from an EMBL/GenBank/DDBJ whole genome shotgun (WGS) entry which is preliminary data.</text>
</comment>
<proteinExistence type="predicted"/>
<dbReference type="Proteomes" id="UP001597400">
    <property type="component" value="Unassembled WGS sequence"/>
</dbReference>